<evidence type="ECO:0000256" key="5">
    <source>
        <dbReference type="SAM" id="Phobius"/>
    </source>
</evidence>
<protein>
    <submittedName>
        <fullName evidence="7">FK506 suppressor Sfk1</fullName>
    </submittedName>
</protein>
<evidence type="ECO:0000256" key="4">
    <source>
        <dbReference type="ARBA" id="ARBA00023136"/>
    </source>
</evidence>
<evidence type="ECO:0000313" key="8">
    <source>
        <dbReference type="Proteomes" id="UP001363622"/>
    </source>
</evidence>
<dbReference type="InterPro" id="IPR019402">
    <property type="entry name" value="CWH43_N"/>
</dbReference>
<feature type="domain" description="CWH43-like N-terminal" evidence="6">
    <location>
        <begin position="6"/>
        <end position="219"/>
    </location>
</feature>
<dbReference type="InterPro" id="IPR050911">
    <property type="entry name" value="DRAM/TMEM150_Autophagy_Mod"/>
</dbReference>
<proteinExistence type="predicted"/>
<feature type="transmembrane region" description="Helical" evidence="5">
    <location>
        <begin position="7"/>
        <end position="30"/>
    </location>
</feature>
<evidence type="ECO:0000313" key="7">
    <source>
        <dbReference type="EMBL" id="KAK7512296.1"/>
    </source>
</evidence>
<evidence type="ECO:0000256" key="2">
    <source>
        <dbReference type="ARBA" id="ARBA00022692"/>
    </source>
</evidence>
<keyword evidence="2 5" id="KW-0812">Transmembrane</keyword>
<evidence type="ECO:0000259" key="6">
    <source>
        <dbReference type="Pfam" id="PF10277"/>
    </source>
</evidence>
<feature type="transmembrane region" description="Helical" evidence="5">
    <location>
        <begin position="59"/>
        <end position="77"/>
    </location>
</feature>
<comment type="subcellular location">
    <subcellularLocation>
        <location evidence="1">Endomembrane system</location>
        <topology evidence="1">Multi-pass membrane protein</topology>
    </subcellularLocation>
</comment>
<dbReference type="PANTHER" id="PTHR21324:SF2">
    <property type="entry name" value="EG:22E5.9 PROTEIN"/>
    <property type="match status" value="1"/>
</dbReference>
<sequence length="275" mass="31096">MWGISYWIVPLFSGMVWLAMLLGMLLTWVVDGEPHYSSMNDNQHIAYISDIGAGSLKPMFIAMSAVTVVSFDLVFIFERWLRHSGRLHPNTSWFQKICSIICIIAAIAGAAGLILLSIFDTKRHPSLHDAFLVLFIAGYIISAIAICVEYQRLGVHHRRTILHVSFWMKIGFIIIELGLAIAFGVMNQQNRYNMAAILEWVIALIFTFYVWSFFVDFIPAVRTKRHQSRETTVEMAEEAGSQDRLYPHHRNMPMANGYYPPRGATASPAAAAGHF</sequence>
<reference evidence="7 8" key="1">
    <citation type="submission" date="2024-04" db="EMBL/GenBank/DDBJ databases">
        <title>Phyllosticta paracitricarpa is synonymous to the EU quarantine fungus P. citricarpa based on phylogenomic analyses.</title>
        <authorList>
            <consortium name="Lawrence Berkeley National Laboratory"/>
            <person name="Van Ingen-Buijs V.A."/>
            <person name="Van Westerhoven A.C."/>
            <person name="Haridas S."/>
            <person name="Skiadas P."/>
            <person name="Martin F."/>
            <person name="Groenewald J.Z."/>
            <person name="Crous P.W."/>
            <person name="Seidl M.F."/>
        </authorList>
    </citation>
    <scope>NUCLEOTIDE SEQUENCE [LARGE SCALE GENOMIC DNA]</scope>
    <source>
        <strain evidence="7 8">CBS 123371</strain>
    </source>
</reference>
<accession>A0ABR1KCU2</accession>
<organism evidence="7 8">
    <name type="scientific">Phyllosticta citriasiana</name>
    <dbReference type="NCBI Taxonomy" id="595635"/>
    <lineage>
        <taxon>Eukaryota</taxon>
        <taxon>Fungi</taxon>
        <taxon>Dikarya</taxon>
        <taxon>Ascomycota</taxon>
        <taxon>Pezizomycotina</taxon>
        <taxon>Dothideomycetes</taxon>
        <taxon>Dothideomycetes incertae sedis</taxon>
        <taxon>Botryosphaeriales</taxon>
        <taxon>Phyllostictaceae</taxon>
        <taxon>Phyllosticta</taxon>
    </lineage>
</organism>
<name>A0ABR1KCU2_9PEZI</name>
<feature type="transmembrane region" description="Helical" evidence="5">
    <location>
        <begin position="130"/>
        <end position="148"/>
    </location>
</feature>
<comment type="caution">
    <text evidence="7">The sequence shown here is derived from an EMBL/GenBank/DDBJ whole genome shotgun (WGS) entry which is preliminary data.</text>
</comment>
<keyword evidence="4 5" id="KW-0472">Membrane</keyword>
<keyword evidence="8" id="KW-1185">Reference proteome</keyword>
<dbReference type="EMBL" id="JBBPHU010000011">
    <property type="protein sequence ID" value="KAK7512296.1"/>
    <property type="molecule type" value="Genomic_DNA"/>
</dbReference>
<feature type="transmembrane region" description="Helical" evidence="5">
    <location>
        <begin position="97"/>
        <end position="118"/>
    </location>
</feature>
<dbReference type="Proteomes" id="UP001363622">
    <property type="component" value="Unassembled WGS sequence"/>
</dbReference>
<dbReference type="PANTHER" id="PTHR21324">
    <property type="entry name" value="FASTING-INDUCIBLE INTEGRAL MEMBRANE PROTEIN TM6P1-RELATED"/>
    <property type="match status" value="1"/>
</dbReference>
<gene>
    <name evidence="7" type="ORF">IWZ03DRAFT_316817</name>
</gene>
<dbReference type="Pfam" id="PF10277">
    <property type="entry name" value="Frag1"/>
    <property type="match status" value="1"/>
</dbReference>
<evidence type="ECO:0000256" key="3">
    <source>
        <dbReference type="ARBA" id="ARBA00022989"/>
    </source>
</evidence>
<feature type="transmembrane region" description="Helical" evidence="5">
    <location>
        <begin position="197"/>
        <end position="219"/>
    </location>
</feature>
<feature type="transmembrane region" description="Helical" evidence="5">
    <location>
        <begin position="160"/>
        <end position="185"/>
    </location>
</feature>
<evidence type="ECO:0000256" key="1">
    <source>
        <dbReference type="ARBA" id="ARBA00004127"/>
    </source>
</evidence>
<keyword evidence="3 5" id="KW-1133">Transmembrane helix</keyword>